<evidence type="ECO:0000313" key="10">
    <source>
        <dbReference type="EMBL" id="WAL63219.1"/>
    </source>
</evidence>
<evidence type="ECO:0000259" key="9">
    <source>
        <dbReference type="PROSITE" id="PS50928"/>
    </source>
</evidence>
<proteinExistence type="inferred from homology"/>
<dbReference type="Proteomes" id="UP001163203">
    <property type="component" value="Chromosome"/>
</dbReference>
<dbReference type="EMBL" id="CP113836">
    <property type="protein sequence ID" value="WAL63219.1"/>
    <property type="molecule type" value="Genomic_DNA"/>
</dbReference>
<name>A0ABY7AVK1_9PSEU</name>
<comment type="similarity">
    <text evidence="7">Belongs to the binding-protein-dependent transport system permease family.</text>
</comment>
<feature type="transmembrane region" description="Helical" evidence="7">
    <location>
        <begin position="208"/>
        <end position="230"/>
    </location>
</feature>
<sequence length="303" mass="33136">MSQVIDRPQAGTGTPGPATRGRRRPLNQPSGRVRLLTYLWLIPAAVVLLFPVLLTVVGGFLPEGQLVRQPPGLFNGVYTLGNYVAAWQETVVPLVPAFFNSLFVGLVIMIAHLVTSCLAAYALVFVRMPLRQPVFWLFLATIMVPYEAIVVPNALFVRSLGVENSQWSLVLPFLANGFGVFLMRQAFRQFPAELADAARIDGCGHLRFLAGIVLPSVRPSLTALAVWSFLQGWNMYFWPLIISSSNNSMNTLQTAVFALKANGNGTQQALVLAGVTITLIPTLLLVIFGQRWLVRGFMAGAVK</sequence>
<evidence type="ECO:0000256" key="1">
    <source>
        <dbReference type="ARBA" id="ARBA00004651"/>
    </source>
</evidence>
<keyword evidence="3" id="KW-1003">Cell membrane</keyword>
<dbReference type="Pfam" id="PF00528">
    <property type="entry name" value="BPD_transp_1"/>
    <property type="match status" value="1"/>
</dbReference>
<evidence type="ECO:0000256" key="3">
    <source>
        <dbReference type="ARBA" id="ARBA00022475"/>
    </source>
</evidence>
<feature type="transmembrane region" description="Helical" evidence="7">
    <location>
        <begin position="133"/>
        <end position="155"/>
    </location>
</feature>
<keyword evidence="6 7" id="KW-0472">Membrane</keyword>
<accession>A0ABY7AVK1</accession>
<evidence type="ECO:0000256" key="4">
    <source>
        <dbReference type="ARBA" id="ARBA00022692"/>
    </source>
</evidence>
<keyword evidence="11" id="KW-1185">Reference proteome</keyword>
<evidence type="ECO:0000256" key="2">
    <source>
        <dbReference type="ARBA" id="ARBA00022448"/>
    </source>
</evidence>
<dbReference type="CDD" id="cd06261">
    <property type="entry name" value="TM_PBP2"/>
    <property type="match status" value="1"/>
</dbReference>
<feature type="transmembrane region" description="Helical" evidence="7">
    <location>
        <begin position="102"/>
        <end position="126"/>
    </location>
</feature>
<reference evidence="10" key="1">
    <citation type="submission" date="2022-11" db="EMBL/GenBank/DDBJ databases">
        <authorList>
            <person name="Mo P."/>
        </authorList>
    </citation>
    <scope>NUCLEOTIDE SEQUENCE</scope>
    <source>
        <strain evidence="10">HUAS 11-8</strain>
    </source>
</reference>
<evidence type="ECO:0000313" key="11">
    <source>
        <dbReference type="Proteomes" id="UP001163203"/>
    </source>
</evidence>
<feature type="transmembrane region" description="Helical" evidence="7">
    <location>
        <begin position="167"/>
        <end position="187"/>
    </location>
</feature>
<organism evidence="10 11">
    <name type="scientific">Amycolatopsis cynarae</name>
    <dbReference type="NCBI Taxonomy" id="2995223"/>
    <lineage>
        <taxon>Bacteria</taxon>
        <taxon>Bacillati</taxon>
        <taxon>Actinomycetota</taxon>
        <taxon>Actinomycetes</taxon>
        <taxon>Pseudonocardiales</taxon>
        <taxon>Pseudonocardiaceae</taxon>
        <taxon>Amycolatopsis</taxon>
    </lineage>
</organism>
<dbReference type="SUPFAM" id="SSF161098">
    <property type="entry name" value="MetI-like"/>
    <property type="match status" value="1"/>
</dbReference>
<protein>
    <submittedName>
        <fullName evidence="10">Carbohydrate ABC transporter permease</fullName>
    </submittedName>
</protein>
<keyword evidence="5 7" id="KW-1133">Transmembrane helix</keyword>
<feature type="region of interest" description="Disordered" evidence="8">
    <location>
        <begin position="1"/>
        <end position="26"/>
    </location>
</feature>
<feature type="transmembrane region" description="Helical" evidence="7">
    <location>
        <begin position="38"/>
        <end position="61"/>
    </location>
</feature>
<keyword evidence="4 7" id="KW-0812">Transmembrane</keyword>
<evidence type="ECO:0000256" key="8">
    <source>
        <dbReference type="SAM" id="MobiDB-lite"/>
    </source>
</evidence>
<dbReference type="PROSITE" id="PS50928">
    <property type="entry name" value="ABC_TM1"/>
    <property type="match status" value="1"/>
</dbReference>
<dbReference type="InterPro" id="IPR000515">
    <property type="entry name" value="MetI-like"/>
</dbReference>
<feature type="transmembrane region" description="Helical" evidence="7">
    <location>
        <begin position="269"/>
        <end position="288"/>
    </location>
</feature>
<dbReference type="InterPro" id="IPR035906">
    <property type="entry name" value="MetI-like_sf"/>
</dbReference>
<feature type="compositionally biased region" description="Low complexity" evidence="8">
    <location>
        <begin position="10"/>
        <end position="19"/>
    </location>
</feature>
<gene>
    <name evidence="10" type="ORF">ORV05_19510</name>
</gene>
<evidence type="ECO:0000256" key="6">
    <source>
        <dbReference type="ARBA" id="ARBA00023136"/>
    </source>
</evidence>
<evidence type="ECO:0000256" key="5">
    <source>
        <dbReference type="ARBA" id="ARBA00022989"/>
    </source>
</evidence>
<feature type="domain" description="ABC transmembrane type-1" evidence="9">
    <location>
        <begin position="98"/>
        <end position="289"/>
    </location>
</feature>
<keyword evidence="2 7" id="KW-0813">Transport</keyword>
<dbReference type="PANTHER" id="PTHR43744:SF8">
    <property type="entry name" value="SN-GLYCEROL-3-PHOSPHATE TRANSPORT SYSTEM PERMEASE PROTEIN UGPE"/>
    <property type="match status" value="1"/>
</dbReference>
<evidence type="ECO:0000256" key="7">
    <source>
        <dbReference type="RuleBase" id="RU363032"/>
    </source>
</evidence>
<dbReference type="RefSeq" id="WP_268440997.1">
    <property type="nucleotide sequence ID" value="NZ_CP113836.1"/>
</dbReference>
<dbReference type="PANTHER" id="PTHR43744">
    <property type="entry name" value="ABC TRANSPORTER PERMEASE PROTEIN MG189-RELATED-RELATED"/>
    <property type="match status" value="1"/>
</dbReference>
<dbReference type="Gene3D" id="1.10.3720.10">
    <property type="entry name" value="MetI-like"/>
    <property type="match status" value="1"/>
</dbReference>
<comment type="subcellular location">
    <subcellularLocation>
        <location evidence="1 7">Cell membrane</location>
        <topology evidence="1 7">Multi-pass membrane protein</topology>
    </subcellularLocation>
</comment>